<feature type="binding site" evidence="8">
    <location>
        <position position="30"/>
    </location>
    <ligand>
        <name>tRNA</name>
        <dbReference type="ChEBI" id="CHEBI:17843"/>
    </ligand>
</feature>
<reference evidence="11 12" key="1">
    <citation type="submission" date="2016-10" db="EMBL/GenBank/DDBJ databases">
        <authorList>
            <person name="de Groot N.N."/>
        </authorList>
    </citation>
    <scope>NUCLEOTIDE SEQUENCE [LARGE SCALE GENOMIC DNA]</scope>
    <source>
        <strain evidence="11 12">DSM 22788</strain>
    </source>
</reference>
<dbReference type="EMBL" id="FNKB01000002">
    <property type="protein sequence ID" value="SDQ52514.1"/>
    <property type="molecule type" value="Genomic_DNA"/>
</dbReference>
<evidence type="ECO:0000256" key="6">
    <source>
        <dbReference type="ARBA" id="ARBA00048707"/>
    </source>
</evidence>
<dbReference type="SUPFAM" id="SSF53178">
    <property type="entry name" value="Peptidyl-tRNA hydrolase-like"/>
    <property type="match status" value="1"/>
</dbReference>
<dbReference type="eggNOG" id="COG0193">
    <property type="taxonomic scope" value="Bacteria"/>
</dbReference>
<comment type="catalytic activity">
    <reaction evidence="6 8 9">
        <text>an N-acyl-L-alpha-aminoacyl-tRNA + H2O = an N-acyl-L-amino acid + a tRNA + H(+)</text>
        <dbReference type="Rhea" id="RHEA:54448"/>
        <dbReference type="Rhea" id="RHEA-COMP:10123"/>
        <dbReference type="Rhea" id="RHEA-COMP:13883"/>
        <dbReference type="ChEBI" id="CHEBI:15377"/>
        <dbReference type="ChEBI" id="CHEBI:15378"/>
        <dbReference type="ChEBI" id="CHEBI:59874"/>
        <dbReference type="ChEBI" id="CHEBI:78442"/>
        <dbReference type="ChEBI" id="CHEBI:138191"/>
        <dbReference type="EC" id="3.1.1.29"/>
    </reaction>
</comment>
<dbReference type="AlphaFoldDB" id="A0A1H1BKK4"/>
<evidence type="ECO:0000256" key="5">
    <source>
        <dbReference type="ARBA" id="ARBA00038063"/>
    </source>
</evidence>
<dbReference type="PROSITE" id="PS01195">
    <property type="entry name" value="PEPT_TRNA_HYDROL_1"/>
    <property type="match status" value="1"/>
</dbReference>
<dbReference type="InterPro" id="IPR001328">
    <property type="entry name" value="Pept_tRNA_hydro"/>
</dbReference>
<evidence type="ECO:0000313" key="12">
    <source>
        <dbReference type="Proteomes" id="UP000182690"/>
    </source>
</evidence>
<dbReference type="PROSITE" id="PS01196">
    <property type="entry name" value="PEPT_TRNA_HYDROL_2"/>
    <property type="match status" value="1"/>
</dbReference>
<dbReference type="GO" id="GO:0005737">
    <property type="term" value="C:cytoplasm"/>
    <property type="evidence" value="ECO:0007669"/>
    <property type="project" value="UniProtKB-SubCell"/>
</dbReference>
<sequence>MVWWKRKRAEEPVSDDTWLVVGLGNPGAKYEATRHNVGQMALDVLASRIGGRFSSHRTGARVAEGRVRPGGPKLVLAKSNGFMNTSGGPTSALAKYFAIPAERVIVLHDDLDLPFDTVKLKQGGGHGGHNGLRDIAKALDTPAFLRIRIGIGRPPGQQDPADFVLKPFATGERSTLPVLLEDAADAAESLVDDGLLAAQQRFHGRSAQ</sequence>
<dbReference type="Proteomes" id="UP000182690">
    <property type="component" value="Unassembled WGS sequence"/>
</dbReference>
<keyword evidence="3 8" id="KW-0378">Hydrolase</keyword>
<dbReference type="GO" id="GO:0004045">
    <property type="term" value="F:peptidyl-tRNA hydrolase activity"/>
    <property type="evidence" value="ECO:0007669"/>
    <property type="project" value="UniProtKB-UniRule"/>
</dbReference>
<feature type="binding site" evidence="8">
    <location>
        <position position="130"/>
    </location>
    <ligand>
        <name>tRNA</name>
        <dbReference type="ChEBI" id="CHEBI:17843"/>
    </ligand>
</feature>
<dbReference type="InterPro" id="IPR036416">
    <property type="entry name" value="Pept_tRNA_hydro_sf"/>
</dbReference>
<proteinExistence type="inferred from homology"/>
<evidence type="ECO:0000256" key="1">
    <source>
        <dbReference type="ARBA" id="ARBA00013260"/>
    </source>
</evidence>
<keyword evidence="4 8" id="KW-0694">RNA-binding</keyword>
<evidence type="ECO:0000256" key="9">
    <source>
        <dbReference type="RuleBase" id="RU000673"/>
    </source>
</evidence>
<evidence type="ECO:0000256" key="10">
    <source>
        <dbReference type="RuleBase" id="RU004320"/>
    </source>
</evidence>
<dbReference type="STRING" id="1079994.SAMN04488565_2888"/>
<feature type="binding site" evidence="8">
    <location>
        <position position="82"/>
    </location>
    <ligand>
        <name>tRNA</name>
        <dbReference type="ChEBI" id="CHEBI:17843"/>
    </ligand>
</feature>
<dbReference type="FunFam" id="3.40.50.1470:FF:000001">
    <property type="entry name" value="Peptidyl-tRNA hydrolase"/>
    <property type="match status" value="1"/>
</dbReference>
<dbReference type="CDD" id="cd00462">
    <property type="entry name" value="PTH"/>
    <property type="match status" value="1"/>
</dbReference>
<dbReference type="GO" id="GO:0000049">
    <property type="term" value="F:tRNA binding"/>
    <property type="evidence" value="ECO:0007669"/>
    <property type="project" value="UniProtKB-UniRule"/>
</dbReference>
<gene>
    <name evidence="8" type="primary">pth</name>
    <name evidence="11" type="ORF">SAMN04488565_2888</name>
</gene>
<feature type="active site" description="Proton acceptor" evidence="8">
    <location>
        <position position="35"/>
    </location>
</feature>
<dbReference type="NCBIfam" id="TIGR00447">
    <property type="entry name" value="pth"/>
    <property type="match status" value="1"/>
</dbReference>
<evidence type="ECO:0000256" key="4">
    <source>
        <dbReference type="ARBA" id="ARBA00022884"/>
    </source>
</evidence>
<dbReference type="Pfam" id="PF01195">
    <property type="entry name" value="Pept_tRNA_hydro"/>
    <property type="match status" value="1"/>
</dbReference>
<organism evidence="11 12">
    <name type="scientific">Leucobacter chromiiresistens</name>
    <dbReference type="NCBI Taxonomy" id="1079994"/>
    <lineage>
        <taxon>Bacteria</taxon>
        <taxon>Bacillati</taxon>
        <taxon>Actinomycetota</taxon>
        <taxon>Actinomycetes</taxon>
        <taxon>Micrococcales</taxon>
        <taxon>Microbacteriaceae</taxon>
        <taxon>Leucobacter</taxon>
    </lineage>
</organism>
<dbReference type="InterPro" id="IPR018171">
    <property type="entry name" value="Pept_tRNA_hydro_CS"/>
</dbReference>
<comment type="subunit">
    <text evidence="8">Monomer.</text>
</comment>
<comment type="function">
    <text evidence="8">Catalyzes the release of premature peptidyl moieties from peptidyl-tRNA molecules trapped in stalled 50S ribosomal subunits, and thus maintains levels of free tRNAs and 50S ribosomes.</text>
</comment>
<dbReference type="GO" id="GO:0072344">
    <property type="term" value="P:rescue of stalled ribosome"/>
    <property type="evidence" value="ECO:0007669"/>
    <property type="project" value="UniProtKB-UniRule"/>
</dbReference>
<keyword evidence="8" id="KW-0963">Cytoplasm</keyword>
<evidence type="ECO:0000313" key="11">
    <source>
        <dbReference type="EMBL" id="SDQ52514.1"/>
    </source>
</evidence>
<dbReference type="EC" id="3.1.1.29" evidence="1 8"/>
<dbReference type="Gene3D" id="3.40.50.1470">
    <property type="entry name" value="Peptidyl-tRNA hydrolase"/>
    <property type="match status" value="1"/>
</dbReference>
<comment type="function">
    <text evidence="8">Hydrolyzes ribosome-free peptidyl-tRNAs (with 1 or more amino acids incorporated), which drop off the ribosome during protein synthesis, or as a result of ribosome stalling.</text>
</comment>
<dbReference type="HAMAP" id="MF_00083">
    <property type="entry name" value="Pept_tRNA_hydro_bact"/>
    <property type="match status" value="1"/>
</dbReference>
<dbReference type="PANTHER" id="PTHR17224">
    <property type="entry name" value="PEPTIDYL-TRNA HYDROLASE"/>
    <property type="match status" value="1"/>
</dbReference>
<comment type="subcellular location">
    <subcellularLocation>
        <location evidence="8">Cytoplasm</location>
    </subcellularLocation>
</comment>
<dbReference type="OrthoDB" id="9800507at2"/>
<evidence type="ECO:0000256" key="3">
    <source>
        <dbReference type="ARBA" id="ARBA00022801"/>
    </source>
</evidence>
<evidence type="ECO:0000256" key="7">
    <source>
        <dbReference type="ARBA" id="ARBA00050038"/>
    </source>
</evidence>
<comment type="similarity">
    <text evidence="5 8 10">Belongs to the PTH family.</text>
</comment>
<feature type="site" description="Discriminates between blocked and unblocked aminoacyl-tRNA" evidence="8">
    <location>
        <position position="25"/>
    </location>
</feature>
<name>A0A1H1BKK4_9MICO</name>
<evidence type="ECO:0000256" key="2">
    <source>
        <dbReference type="ARBA" id="ARBA00022555"/>
    </source>
</evidence>
<dbReference type="GO" id="GO:0006515">
    <property type="term" value="P:protein quality control for misfolded or incompletely synthesized proteins"/>
    <property type="evidence" value="ECO:0007669"/>
    <property type="project" value="UniProtKB-UniRule"/>
</dbReference>
<keyword evidence="2 8" id="KW-0820">tRNA-binding</keyword>
<feature type="site" description="Stabilizes the basic form of H active site to accept a proton" evidence="8">
    <location>
        <position position="109"/>
    </location>
</feature>
<accession>A0A1H1BKK4</accession>
<protein>
    <recommendedName>
        <fullName evidence="7 8">Peptidyl-tRNA hydrolase</fullName>
        <shortName evidence="8">Pth</shortName>
        <ecNumber evidence="1 8">3.1.1.29</ecNumber>
    </recommendedName>
</protein>
<evidence type="ECO:0000256" key="8">
    <source>
        <dbReference type="HAMAP-Rule" id="MF_00083"/>
    </source>
</evidence>
<feature type="binding site" evidence="8">
    <location>
        <position position="84"/>
    </location>
    <ligand>
        <name>tRNA</name>
        <dbReference type="ChEBI" id="CHEBI:17843"/>
    </ligand>
</feature>
<dbReference type="PANTHER" id="PTHR17224:SF1">
    <property type="entry name" value="PEPTIDYL-TRNA HYDROLASE"/>
    <property type="match status" value="1"/>
</dbReference>